<comment type="subcellular location">
    <subcellularLocation>
        <location evidence="1">Cytoplasm</location>
        <location evidence="1">Nucleoid</location>
    </subcellularLocation>
</comment>
<dbReference type="Proteomes" id="UP000826462">
    <property type="component" value="Chromosome 1"/>
</dbReference>
<feature type="region of interest" description="Disordered" evidence="5">
    <location>
        <begin position="58"/>
        <end position="95"/>
    </location>
</feature>
<dbReference type="RefSeq" id="WP_219796187.1">
    <property type="nucleotide sequence ID" value="NZ_CP080095.1"/>
</dbReference>
<dbReference type="InterPro" id="IPR027444">
    <property type="entry name" value="H-NS_C_dom"/>
</dbReference>
<proteinExistence type="inferred from homology"/>
<dbReference type="Gene3D" id="4.10.430.30">
    <property type="match status" value="2"/>
</dbReference>
<reference evidence="7 8" key="1">
    <citation type="submission" date="2021-07" db="EMBL/GenBank/DDBJ databases">
        <title>Paraburkholderia edwinii protects Aspergillus sp. from phenazines by acting as a toxin sponge.</title>
        <authorList>
            <person name="Dahlstrom K.M."/>
            <person name="Newman D.K."/>
        </authorList>
    </citation>
    <scope>NUCLEOTIDE SEQUENCE [LARGE SCALE GENOMIC DNA]</scope>
    <source>
        <strain evidence="7 8">Pe01</strain>
    </source>
</reference>
<evidence type="ECO:0000313" key="7">
    <source>
        <dbReference type="EMBL" id="QYD67193.1"/>
    </source>
</evidence>
<evidence type="ECO:0000256" key="5">
    <source>
        <dbReference type="SAM" id="MobiDB-lite"/>
    </source>
</evidence>
<gene>
    <name evidence="7" type="ORF">KZJ38_12410</name>
</gene>
<accession>A0ABX8UJU6</accession>
<feature type="domain" description="DNA-binding protein H-NS-like C-terminal" evidence="6">
    <location>
        <begin position="135"/>
        <end position="175"/>
    </location>
</feature>
<feature type="domain" description="DNA-binding protein H-NS-like C-terminal" evidence="6">
    <location>
        <begin position="70"/>
        <end position="110"/>
    </location>
</feature>
<feature type="region of interest" description="Disordered" evidence="5">
    <location>
        <begin position="134"/>
        <end position="159"/>
    </location>
</feature>
<dbReference type="EMBL" id="CP080095">
    <property type="protein sequence ID" value="QYD67193.1"/>
    <property type="molecule type" value="Genomic_DNA"/>
</dbReference>
<protein>
    <submittedName>
        <fullName evidence="7">H-NS histone family protein</fullName>
    </submittedName>
</protein>
<evidence type="ECO:0000259" key="6">
    <source>
        <dbReference type="SMART" id="SM00528"/>
    </source>
</evidence>
<dbReference type="PANTHER" id="PTHR38097:SF2">
    <property type="entry name" value="DNA-BINDING PROTEIN STPA"/>
    <property type="match status" value="1"/>
</dbReference>
<keyword evidence="4" id="KW-0238">DNA-binding</keyword>
<evidence type="ECO:0000256" key="3">
    <source>
        <dbReference type="ARBA" id="ARBA00022490"/>
    </source>
</evidence>
<keyword evidence="8" id="KW-1185">Reference proteome</keyword>
<evidence type="ECO:0000256" key="2">
    <source>
        <dbReference type="ARBA" id="ARBA00010610"/>
    </source>
</evidence>
<evidence type="ECO:0000256" key="1">
    <source>
        <dbReference type="ARBA" id="ARBA00004453"/>
    </source>
</evidence>
<dbReference type="SUPFAM" id="SSF81273">
    <property type="entry name" value="H-NS histone-like proteins"/>
    <property type="match status" value="2"/>
</dbReference>
<dbReference type="Pfam" id="PF00816">
    <property type="entry name" value="Histone_HNS"/>
    <property type="match status" value="2"/>
</dbReference>
<organism evidence="7 8">
    <name type="scientific">Paraburkholderia edwinii</name>
    <dbReference type="NCBI Taxonomy" id="2861782"/>
    <lineage>
        <taxon>Bacteria</taxon>
        <taxon>Pseudomonadati</taxon>
        <taxon>Pseudomonadota</taxon>
        <taxon>Betaproteobacteria</taxon>
        <taxon>Burkholderiales</taxon>
        <taxon>Burkholderiaceae</taxon>
        <taxon>Paraburkholderia</taxon>
    </lineage>
</organism>
<dbReference type="SMART" id="SM00528">
    <property type="entry name" value="HNS"/>
    <property type="match status" value="2"/>
</dbReference>
<keyword evidence="3" id="KW-0963">Cytoplasm</keyword>
<dbReference type="PANTHER" id="PTHR38097">
    <property type="match status" value="1"/>
</dbReference>
<comment type="similarity">
    <text evidence="2">Belongs to the histone-like protein H-NS family.</text>
</comment>
<evidence type="ECO:0000256" key="4">
    <source>
        <dbReference type="ARBA" id="ARBA00023125"/>
    </source>
</evidence>
<name>A0ABX8UJU6_9BURK</name>
<sequence>MATLEAIQRKIERLRAQAEKAATQQNSAVIERIRGIMEKHGLTVADVVAHLGERRGARGASKGNAAQVGLQGKGKLPPKYRNPATGETWSGHARPPRWIAGVKDRSRFLIDSGNTSGKRAVKAAVKPAVKQTVSAQAKGKLPPKYRDPKTGATWSGHARPPAWIKNVKDRSQYLI</sequence>
<evidence type="ECO:0000313" key="8">
    <source>
        <dbReference type="Proteomes" id="UP000826462"/>
    </source>
</evidence>